<dbReference type="AlphaFoldDB" id="A0A6V7NII1"/>
<protein>
    <recommendedName>
        <fullName evidence="3">Jacalin-type lectin domain-containing protein</fullName>
    </recommendedName>
</protein>
<gene>
    <name evidence="4" type="ORF">CB5_LOCUS1529</name>
</gene>
<dbReference type="Gene3D" id="2.100.10.30">
    <property type="entry name" value="Jacalin-like lectin domain"/>
    <property type="match status" value="1"/>
</dbReference>
<dbReference type="InterPro" id="IPR001229">
    <property type="entry name" value="Jacalin-like_lectin_dom"/>
</dbReference>
<dbReference type="GO" id="GO:0030246">
    <property type="term" value="F:carbohydrate binding"/>
    <property type="evidence" value="ECO:0007669"/>
    <property type="project" value="UniProtKB-KW"/>
</dbReference>
<proteinExistence type="predicted"/>
<dbReference type="PROSITE" id="PS51752">
    <property type="entry name" value="JACALIN_LECTIN"/>
    <property type="match status" value="1"/>
</dbReference>
<dbReference type="SMART" id="SM00915">
    <property type="entry name" value="Jacalin"/>
    <property type="match status" value="1"/>
</dbReference>
<evidence type="ECO:0000256" key="2">
    <source>
        <dbReference type="SAM" id="MobiDB-lite"/>
    </source>
</evidence>
<dbReference type="Pfam" id="PF01419">
    <property type="entry name" value="Jacalin"/>
    <property type="match status" value="1"/>
</dbReference>
<feature type="region of interest" description="Disordered" evidence="2">
    <location>
        <begin position="44"/>
        <end position="70"/>
    </location>
</feature>
<dbReference type="InterPro" id="IPR036404">
    <property type="entry name" value="Jacalin-like_lectin_dom_sf"/>
</dbReference>
<dbReference type="EMBL" id="LR862139">
    <property type="protein sequence ID" value="CAD1818318.1"/>
    <property type="molecule type" value="Genomic_DNA"/>
</dbReference>
<dbReference type="PANTHER" id="PTHR46506">
    <property type="entry name" value="OS05G0143600 PROTEIN"/>
    <property type="match status" value="1"/>
</dbReference>
<evidence type="ECO:0000259" key="3">
    <source>
        <dbReference type="PROSITE" id="PS51752"/>
    </source>
</evidence>
<dbReference type="SUPFAM" id="SSF51101">
    <property type="entry name" value="Mannose-binding lectins"/>
    <property type="match status" value="1"/>
</dbReference>
<name>A0A6V7NII1_ANACO</name>
<sequence>MADLSGYRCLIAVNHLSDIPENLEITFGDISISVLIQLERWGRENDTGRGNPPPPHNEVQEGPWGGPGGSTFETGVVSNFTVVFDGYIKAIDFSPVNKSKETPTPVHDSNISHALINFQPGEYLTGLQGTLDKKGAKYVVRSLTFFTNFTHYGPFGYEKGDPFSFQSTGKRIIGLFGREEQPINAAEQPTINAIGICVEI</sequence>
<reference evidence="4" key="1">
    <citation type="submission" date="2020-07" db="EMBL/GenBank/DDBJ databases">
        <authorList>
            <person name="Lin J."/>
        </authorList>
    </citation>
    <scope>NUCLEOTIDE SEQUENCE</scope>
</reference>
<evidence type="ECO:0000313" key="4">
    <source>
        <dbReference type="EMBL" id="CAD1818318.1"/>
    </source>
</evidence>
<feature type="domain" description="Jacalin-type lectin" evidence="3">
    <location>
        <begin position="58"/>
        <end position="200"/>
    </location>
</feature>
<accession>A0A6V7NII1</accession>
<organism evidence="4">
    <name type="scientific">Ananas comosus var. bracteatus</name>
    <name type="common">red pineapple</name>
    <dbReference type="NCBI Taxonomy" id="296719"/>
    <lineage>
        <taxon>Eukaryota</taxon>
        <taxon>Viridiplantae</taxon>
        <taxon>Streptophyta</taxon>
        <taxon>Embryophyta</taxon>
        <taxon>Tracheophyta</taxon>
        <taxon>Spermatophyta</taxon>
        <taxon>Magnoliopsida</taxon>
        <taxon>Liliopsida</taxon>
        <taxon>Poales</taxon>
        <taxon>Bromeliaceae</taxon>
        <taxon>Bromelioideae</taxon>
        <taxon>Ananas</taxon>
    </lineage>
</organism>
<evidence type="ECO:0000256" key="1">
    <source>
        <dbReference type="ARBA" id="ARBA00022734"/>
    </source>
</evidence>
<keyword evidence="1" id="KW-0430">Lectin</keyword>